<feature type="transmembrane region" description="Helical" evidence="1">
    <location>
        <begin position="100"/>
        <end position="120"/>
    </location>
</feature>
<proteinExistence type="predicted"/>
<dbReference type="Proteomes" id="UP000027195">
    <property type="component" value="Unassembled WGS sequence"/>
</dbReference>
<dbReference type="AlphaFoldDB" id="A0A067N042"/>
<feature type="transmembrane region" description="Helical" evidence="1">
    <location>
        <begin position="20"/>
        <end position="44"/>
    </location>
</feature>
<protein>
    <submittedName>
        <fullName evidence="2">Uncharacterized protein</fullName>
    </submittedName>
</protein>
<keyword evidence="1" id="KW-1133">Transmembrane helix</keyword>
<reference evidence="3" key="1">
    <citation type="journal article" date="2014" name="Proc. Natl. Acad. Sci. U.S.A.">
        <title>Extensive sampling of basidiomycete genomes demonstrates inadequacy of the white-rot/brown-rot paradigm for wood decay fungi.</title>
        <authorList>
            <person name="Riley R."/>
            <person name="Salamov A.A."/>
            <person name="Brown D.W."/>
            <person name="Nagy L.G."/>
            <person name="Floudas D."/>
            <person name="Held B.W."/>
            <person name="Levasseur A."/>
            <person name="Lombard V."/>
            <person name="Morin E."/>
            <person name="Otillar R."/>
            <person name="Lindquist E.A."/>
            <person name="Sun H."/>
            <person name="LaButti K.M."/>
            <person name="Schmutz J."/>
            <person name="Jabbour D."/>
            <person name="Luo H."/>
            <person name="Baker S.E."/>
            <person name="Pisabarro A.G."/>
            <person name="Walton J.D."/>
            <person name="Blanchette R.A."/>
            <person name="Henrissat B."/>
            <person name="Martin F."/>
            <person name="Cullen D."/>
            <person name="Hibbett D.S."/>
            <person name="Grigoriev I.V."/>
        </authorList>
    </citation>
    <scope>NUCLEOTIDE SEQUENCE [LARGE SCALE GENOMIC DNA]</scope>
    <source>
        <strain evidence="3">FD-172 SS1</strain>
    </source>
</reference>
<keyword evidence="3" id="KW-1185">Reference proteome</keyword>
<sequence length="121" mass="12956">MVALPHHDIREELTVDDISLVAIAVAMGANVAAALFGAATCYVYENVAPRSEGATAQWRELGIRVGMAMLYSVSLVLVLLSGGSFLLFAIRVGWMSNPMAFFITVVRGPVALLLILYICLA</sequence>
<dbReference type="EMBL" id="KL198016">
    <property type="protein sequence ID" value="KDQ21328.1"/>
    <property type="molecule type" value="Genomic_DNA"/>
</dbReference>
<feature type="transmembrane region" description="Helical" evidence="1">
    <location>
        <begin position="65"/>
        <end position="94"/>
    </location>
</feature>
<gene>
    <name evidence="2" type="ORF">BOTBODRAFT_49980</name>
</gene>
<name>A0A067N042_BOTB1</name>
<keyword evidence="1" id="KW-0812">Transmembrane</keyword>
<evidence type="ECO:0000313" key="2">
    <source>
        <dbReference type="EMBL" id="KDQ21328.1"/>
    </source>
</evidence>
<accession>A0A067N042</accession>
<keyword evidence="1" id="KW-0472">Membrane</keyword>
<dbReference type="HOGENOM" id="CLU_2037655_0_0_1"/>
<organism evidence="2 3">
    <name type="scientific">Botryobasidium botryosum (strain FD-172 SS1)</name>
    <dbReference type="NCBI Taxonomy" id="930990"/>
    <lineage>
        <taxon>Eukaryota</taxon>
        <taxon>Fungi</taxon>
        <taxon>Dikarya</taxon>
        <taxon>Basidiomycota</taxon>
        <taxon>Agaricomycotina</taxon>
        <taxon>Agaricomycetes</taxon>
        <taxon>Cantharellales</taxon>
        <taxon>Botryobasidiaceae</taxon>
        <taxon>Botryobasidium</taxon>
    </lineage>
</organism>
<evidence type="ECO:0000256" key="1">
    <source>
        <dbReference type="SAM" id="Phobius"/>
    </source>
</evidence>
<evidence type="ECO:0000313" key="3">
    <source>
        <dbReference type="Proteomes" id="UP000027195"/>
    </source>
</evidence>
<dbReference type="InParanoid" id="A0A067N042"/>